<dbReference type="Proteomes" id="UP000798662">
    <property type="component" value="Chromosome 3"/>
</dbReference>
<evidence type="ECO:0000313" key="1">
    <source>
        <dbReference type="EMBL" id="KAK1869700.1"/>
    </source>
</evidence>
<name>A0ACC3CHM2_PYRYE</name>
<proteinExistence type="predicted"/>
<evidence type="ECO:0000313" key="2">
    <source>
        <dbReference type="Proteomes" id="UP000798662"/>
    </source>
</evidence>
<keyword evidence="2" id="KW-1185">Reference proteome</keyword>
<comment type="caution">
    <text evidence="1">The sequence shown here is derived from an EMBL/GenBank/DDBJ whole genome shotgun (WGS) entry which is preliminary data.</text>
</comment>
<organism evidence="1 2">
    <name type="scientific">Pyropia yezoensis</name>
    <name type="common">Susabi-nori</name>
    <name type="synonym">Porphyra yezoensis</name>
    <dbReference type="NCBI Taxonomy" id="2788"/>
    <lineage>
        <taxon>Eukaryota</taxon>
        <taxon>Rhodophyta</taxon>
        <taxon>Bangiophyceae</taxon>
        <taxon>Bangiales</taxon>
        <taxon>Bangiaceae</taxon>
        <taxon>Pyropia</taxon>
    </lineage>
</organism>
<gene>
    <name evidence="1" type="ORF">I4F81_012169</name>
</gene>
<reference evidence="1" key="1">
    <citation type="submission" date="2019-11" db="EMBL/GenBank/DDBJ databases">
        <title>Nori genome reveals adaptations in red seaweeds to the harsh intertidal environment.</title>
        <authorList>
            <person name="Wang D."/>
            <person name="Mao Y."/>
        </authorList>
    </citation>
    <scope>NUCLEOTIDE SEQUENCE</scope>
    <source>
        <tissue evidence="1">Gametophyte</tissue>
    </source>
</reference>
<protein>
    <submittedName>
        <fullName evidence="1">Uncharacterized protein</fullName>
    </submittedName>
</protein>
<accession>A0ACC3CHM2</accession>
<sequence>MKRPRPILLDSVVAHGLIRHGDEAVLYAPVQQELALSIGGVAVGRGQDLDAMRSTLALRGLRSRLFSVDALLYNTQAVIDAALLDGETVAADGTAVESAAVGASCATDEELVDDPDALPPDEDWVTPAKLRGFQRPGTGRELGSGLDVRVSLAEVSAVIFCRDVLSVVLRDGLVQGFHFDAVERVNELREKLAFYSDKKMNGRVFSMAPIGHVGLVAKFGRNGPRTKDGLDQAAAIELCLVQDQDDDVVCACSCAEQCLRVTCMFANHVQRAFVLVSNACGVQPAQLLRIFHSRLGQPRSEGDGHLFGDALCGVRSVGGNWPWALVRKSRASFWTCMSCTEQGLACTHAEAARLAVSEAAAVGAADEEADNEEEPMESMTRLEKIKFKYRKSHRPRSAVPSVAAFLHDAELRRHALLHQAYKYTPMDSCPSCGTVFLRGGHRGQDAARVEFEDGAADCWVKWWLCSFCDLKVMADGDSQGVIFSSPNTGFTEVFLFNVAYGLVANGSSLTGSAQLRGHLVELAGGSRFPFTATDLRVLKVLRQGVMLYLELVVTGMPRDVLRCKVCALPDGSYKVLCFDGLYQGIRAKHRRDMVRIKVPLNIAAGAVAACSLVYNNQVVLALSCGLRHARADSKAKFEALRFKSIGAVKSAAYAIAAVHPDALRAVEGVGADLGVSPGLWEDAAGQVLFDPVRENKMHPALVQFMRTVLLGTDVALILARAVMDCPRDIRTKLPASVLSLLKRLTDAPDQTAEQDPPPQCPDRRRAAVFDEPALADTGGDRGASRARRPKIALHSSFPTTINAAPKVVSFVRALCAETVFPWCTSGDWGAVQLLMRTLDDGGWSEDALEVTLRDPRVRELRVLRGAVACLVPAMVALPHVRRSLQAVLGAVVVTAVRYNRFLQADRAAVVEGDQPLTRKAVADGHTGRSISPTEFEDLWLQPLLPSSLRAAYGDERVDAASDYHQSVVSFITSLVARTRRQPVACHAWLG</sequence>
<dbReference type="EMBL" id="CM020620">
    <property type="protein sequence ID" value="KAK1869700.1"/>
    <property type="molecule type" value="Genomic_DNA"/>
</dbReference>